<dbReference type="PROSITE" id="PS51007">
    <property type="entry name" value="CYTC"/>
    <property type="match status" value="1"/>
</dbReference>
<evidence type="ECO:0000259" key="5">
    <source>
        <dbReference type="PROSITE" id="PS51007"/>
    </source>
</evidence>
<dbReference type="AlphaFoldDB" id="A0A4R6QDK3"/>
<protein>
    <submittedName>
        <fullName evidence="6">Quinol:cytochrome c oxidoreductase monoheme cytochrome subunit</fullName>
    </submittedName>
</protein>
<dbReference type="PROSITE" id="PS51257">
    <property type="entry name" value="PROKAR_LIPOPROTEIN"/>
    <property type="match status" value="1"/>
</dbReference>
<keyword evidence="1 4" id="KW-0349">Heme</keyword>
<gene>
    <name evidence="6" type="ORF">BC748_1380</name>
</gene>
<dbReference type="Gene3D" id="1.10.760.10">
    <property type="entry name" value="Cytochrome c-like domain"/>
    <property type="match status" value="1"/>
</dbReference>
<dbReference type="RefSeq" id="WP_133532663.1">
    <property type="nucleotide sequence ID" value="NZ_SNXR01000012.1"/>
</dbReference>
<dbReference type="GO" id="GO:0046872">
    <property type="term" value="F:metal ion binding"/>
    <property type="evidence" value="ECO:0007669"/>
    <property type="project" value="UniProtKB-KW"/>
</dbReference>
<keyword evidence="7" id="KW-1185">Reference proteome</keyword>
<dbReference type="EMBL" id="SNXR01000012">
    <property type="protein sequence ID" value="TDP60390.1"/>
    <property type="molecule type" value="Genomic_DNA"/>
</dbReference>
<evidence type="ECO:0000256" key="3">
    <source>
        <dbReference type="ARBA" id="ARBA00023004"/>
    </source>
</evidence>
<dbReference type="OrthoDB" id="9796771at2"/>
<keyword evidence="2 4" id="KW-0479">Metal-binding</keyword>
<proteinExistence type="predicted"/>
<evidence type="ECO:0000313" key="7">
    <source>
        <dbReference type="Proteomes" id="UP000295260"/>
    </source>
</evidence>
<dbReference type="SUPFAM" id="SSF46626">
    <property type="entry name" value="Cytochrome c"/>
    <property type="match status" value="1"/>
</dbReference>
<comment type="caution">
    <text evidence="6">The sequence shown here is derived from an EMBL/GenBank/DDBJ whole genome shotgun (WGS) entry which is preliminary data.</text>
</comment>
<feature type="domain" description="Cytochrome c" evidence="5">
    <location>
        <begin position="100"/>
        <end position="183"/>
    </location>
</feature>
<organism evidence="6 7">
    <name type="scientific">Flavobacterium dankookense</name>
    <dbReference type="NCBI Taxonomy" id="706186"/>
    <lineage>
        <taxon>Bacteria</taxon>
        <taxon>Pseudomonadati</taxon>
        <taxon>Bacteroidota</taxon>
        <taxon>Flavobacteriia</taxon>
        <taxon>Flavobacteriales</taxon>
        <taxon>Flavobacteriaceae</taxon>
        <taxon>Flavobacterium</taxon>
    </lineage>
</organism>
<accession>A0A4R6QDK3</accession>
<dbReference type="Proteomes" id="UP000295260">
    <property type="component" value="Unassembled WGS sequence"/>
</dbReference>
<evidence type="ECO:0000313" key="6">
    <source>
        <dbReference type="EMBL" id="TDP60390.1"/>
    </source>
</evidence>
<dbReference type="Pfam" id="PF13442">
    <property type="entry name" value="Cytochrome_CBB3"/>
    <property type="match status" value="1"/>
</dbReference>
<dbReference type="GO" id="GO:0020037">
    <property type="term" value="F:heme binding"/>
    <property type="evidence" value="ECO:0007669"/>
    <property type="project" value="InterPro"/>
</dbReference>
<evidence type="ECO:0000256" key="1">
    <source>
        <dbReference type="ARBA" id="ARBA00022617"/>
    </source>
</evidence>
<evidence type="ECO:0000256" key="4">
    <source>
        <dbReference type="PROSITE-ProRule" id="PRU00433"/>
    </source>
</evidence>
<evidence type="ECO:0000256" key="2">
    <source>
        <dbReference type="ARBA" id="ARBA00022723"/>
    </source>
</evidence>
<dbReference type="GO" id="GO:0009055">
    <property type="term" value="F:electron transfer activity"/>
    <property type="evidence" value="ECO:0007669"/>
    <property type="project" value="InterPro"/>
</dbReference>
<keyword evidence="3 4" id="KW-0408">Iron</keyword>
<reference evidence="6 7" key="1">
    <citation type="submission" date="2019-03" db="EMBL/GenBank/DDBJ databases">
        <title>Genomic Encyclopedia of Archaeal and Bacterial Type Strains, Phase II (KMG-II): from individual species to whole genera.</title>
        <authorList>
            <person name="Goeker M."/>
        </authorList>
    </citation>
    <scope>NUCLEOTIDE SEQUENCE [LARGE SCALE GENOMIC DNA]</scope>
    <source>
        <strain evidence="6 7">DSM 25687</strain>
    </source>
</reference>
<dbReference type="InterPro" id="IPR009056">
    <property type="entry name" value="Cyt_c-like_dom"/>
</dbReference>
<dbReference type="PANTHER" id="PTHR40394">
    <property type="entry name" value="LIPOPROTEIN-RELATED"/>
    <property type="match status" value="1"/>
</dbReference>
<dbReference type="PANTHER" id="PTHR40394:SF2">
    <property type="entry name" value="QUINOL:CYTOCHROME C OXIDOREDUCTASE MEMBRANE PROTEIN"/>
    <property type="match status" value="1"/>
</dbReference>
<sequence length="186" mass="20682">MKNLLKIVFIVVIIVSTVSCKDDLKPNYQYMPNMYESVAYETYVESDAFNSPTGLKGKSGQLPPDGTIKRGFEPYEYPNTTAGYELAKANLKSPLDSTQVDMKKAQELYDIYCAICHGTSGNGKGKLVTNEKFLGVPSYADRPITEGSIFHVITYGLNSMGSHANQLSKEERWQVAAYVQKLKSEL</sequence>
<name>A0A4R6QDK3_9FLAO</name>
<dbReference type="InterPro" id="IPR036909">
    <property type="entry name" value="Cyt_c-like_dom_sf"/>
</dbReference>